<name>A0A1Y0IQ95_9BACL</name>
<evidence type="ECO:0000313" key="3">
    <source>
        <dbReference type="Proteomes" id="UP000195437"/>
    </source>
</evidence>
<keyword evidence="3" id="KW-1185">Reference proteome</keyword>
<reference evidence="3" key="1">
    <citation type="submission" date="2017-05" db="EMBL/GenBank/DDBJ databases">
        <authorList>
            <person name="Sung H."/>
        </authorList>
    </citation>
    <scope>NUCLEOTIDE SEQUENCE [LARGE SCALE GENOMIC DNA]</scope>
    <source>
        <strain evidence="3">AR23208</strain>
    </source>
</reference>
<dbReference type="Proteomes" id="UP000195437">
    <property type="component" value="Chromosome"/>
</dbReference>
<evidence type="ECO:0008006" key="4">
    <source>
        <dbReference type="Google" id="ProtNLM"/>
    </source>
</evidence>
<evidence type="ECO:0000256" key="1">
    <source>
        <dbReference type="SAM" id="Phobius"/>
    </source>
</evidence>
<keyword evidence="1" id="KW-0812">Transmembrane</keyword>
<gene>
    <name evidence="2" type="ORF">CBW65_15310</name>
</gene>
<accession>A0A1Y0IQ95</accession>
<evidence type="ECO:0000313" key="2">
    <source>
        <dbReference type="EMBL" id="ARU62219.1"/>
    </source>
</evidence>
<sequence length="75" mass="8723">MDKWLKLFETLSGNKKLLGTVIGVLFGLFFLIFGLLKTIIFGFFVVGGFYVGKMIDEREDWRDVIDKIVPDKYRD</sequence>
<feature type="transmembrane region" description="Helical" evidence="1">
    <location>
        <begin position="20"/>
        <end position="52"/>
    </location>
</feature>
<dbReference type="KEGG" id="tum:CBW65_15310"/>
<keyword evidence="1" id="KW-1133">Transmembrane helix</keyword>
<dbReference type="Pfam" id="PF10031">
    <property type="entry name" value="DUF2273"/>
    <property type="match status" value="1"/>
</dbReference>
<dbReference type="RefSeq" id="WP_087457583.1">
    <property type="nucleotide sequence ID" value="NZ_CP021434.1"/>
</dbReference>
<dbReference type="AlphaFoldDB" id="A0A1Y0IQ95"/>
<organism evidence="2 3">
    <name type="scientific">Tumebacillus avium</name>
    <dbReference type="NCBI Taxonomy" id="1903704"/>
    <lineage>
        <taxon>Bacteria</taxon>
        <taxon>Bacillati</taxon>
        <taxon>Bacillota</taxon>
        <taxon>Bacilli</taxon>
        <taxon>Bacillales</taxon>
        <taxon>Alicyclobacillaceae</taxon>
        <taxon>Tumebacillus</taxon>
    </lineage>
</organism>
<keyword evidence="1" id="KW-0472">Membrane</keyword>
<protein>
    <recommendedName>
        <fullName evidence="4">DUF2273 domain-containing protein</fullName>
    </recommendedName>
</protein>
<dbReference type="InterPro" id="IPR018730">
    <property type="entry name" value="DUF2273"/>
</dbReference>
<dbReference type="EMBL" id="CP021434">
    <property type="protein sequence ID" value="ARU62219.1"/>
    <property type="molecule type" value="Genomic_DNA"/>
</dbReference>
<proteinExistence type="predicted"/>